<proteinExistence type="predicted"/>
<dbReference type="Pfam" id="PF09611">
    <property type="entry name" value="Cas_Csy1"/>
    <property type="match status" value="1"/>
</dbReference>
<organism evidence="1 2">
    <name type="scientific">Ottowia oryzae</name>
    <dbReference type="NCBI Taxonomy" id="2109914"/>
    <lineage>
        <taxon>Bacteria</taxon>
        <taxon>Pseudomonadati</taxon>
        <taxon>Pseudomonadota</taxon>
        <taxon>Betaproteobacteria</taxon>
        <taxon>Burkholderiales</taxon>
        <taxon>Comamonadaceae</taxon>
        <taxon>Ottowia</taxon>
    </lineage>
</organism>
<dbReference type="InterPro" id="IPR013397">
    <property type="entry name" value="CRISPR-assoc_prot_Csy1"/>
</dbReference>
<name>A0A2S0MAS8_9BURK</name>
<dbReference type="NCBIfam" id="TIGR02564">
    <property type="entry name" value="cas_Csy1"/>
    <property type="match status" value="1"/>
</dbReference>
<evidence type="ECO:0000313" key="1">
    <source>
        <dbReference type="EMBL" id="AVO32917.1"/>
    </source>
</evidence>
<keyword evidence="2" id="KW-1185">Reference proteome</keyword>
<dbReference type="OrthoDB" id="9815616at2"/>
<protein>
    <submittedName>
        <fullName evidence="1">Type I-F CRISPR-associated protein Csy1</fullName>
    </submittedName>
</protein>
<evidence type="ECO:0000313" key="2">
    <source>
        <dbReference type="Proteomes" id="UP000239709"/>
    </source>
</evidence>
<sequence>MEAHVQQRFAHATSRWINRADSVARKAIADAREKYMLDSILGKGINAAPGVAVATHLAKGTHPDPRVKDVVNPCVSFDALSQHAEVGSHNLAGQASREDVTGNGAVNSAGYELYLLLECVFDGKKLSDWISDKDEDAYLAFGGEDQAYSCLELLSNKSRTVATNEKLKQLYWFVGDEQSASDATVDAQYHLLAPLYATSLAHAVYGVLQEDRFGEANKAARQARRDGKLHDGPLRDYPQLAVQKMGGTKPQNISQLNSERGGNNYLLASLPPQWKSRDIRQPWGVQSVFDRMLIRREGVRATLADFLAFLKTDPPANVETRNRVDAYVSDLIDALVTLGGELQRAWPAHWTQDPRCELVREEQLWLDARRAEVDEDFGAEWQRMDWPAQIGKRFGNWLNTQLEKQFAVGDAEQREWANELLVDESEDGWAQNLHKQRTALNAPHYIPTRLGDQGAVA</sequence>
<dbReference type="EMBL" id="CP027666">
    <property type="protein sequence ID" value="AVO32917.1"/>
    <property type="molecule type" value="Genomic_DNA"/>
</dbReference>
<accession>A0A2S0MAS8</accession>
<dbReference type="AlphaFoldDB" id="A0A2S0MAS8"/>
<dbReference type="Proteomes" id="UP000239709">
    <property type="component" value="Chromosome"/>
</dbReference>
<dbReference type="KEGG" id="otk:C6570_00545"/>
<gene>
    <name evidence="1" type="primary">csy1</name>
    <name evidence="1" type="ORF">C6570_00545</name>
</gene>
<reference evidence="1 2" key="1">
    <citation type="submission" date="2018-03" db="EMBL/GenBank/DDBJ databases">
        <title>Genome sequencing of Ottowia sp.</title>
        <authorList>
            <person name="Kim S.-J."/>
            <person name="Heo J."/>
            <person name="Kwon S.-W."/>
        </authorList>
    </citation>
    <scope>NUCLEOTIDE SEQUENCE [LARGE SCALE GENOMIC DNA]</scope>
    <source>
        <strain evidence="1 2">KADR8-3</strain>
    </source>
</reference>